<dbReference type="Pfam" id="PF05425">
    <property type="entry name" value="CopD"/>
    <property type="match status" value="1"/>
</dbReference>
<dbReference type="RefSeq" id="WP_051449142.1">
    <property type="nucleotide sequence ID" value="NZ_JBCMWP010000019.1"/>
</dbReference>
<comment type="caution">
    <text evidence="8">The sequence shown here is derived from an EMBL/GenBank/DDBJ whole genome shotgun (WGS) entry which is preliminary data.</text>
</comment>
<feature type="transmembrane region" description="Helical" evidence="6">
    <location>
        <begin position="37"/>
        <end position="60"/>
    </location>
</feature>
<feature type="transmembrane region" description="Helical" evidence="6">
    <location>
        <begin position="111"/>
        <end position="130"/>
    </location>
</feature>
<feature type="domain" description="Copper resistance protein D" evidence="7">
    <location>
        <begin position="175"/>
        <end position="269"/>
    </location>
</feature>
<evidence type="ECO:0000259" key="7">
    <source>
        <dbReference type="Pfam" id="PF05425"/>
    </source>
</evidence>
<feature type="transmembrane region" description="Helical" evidence="6">
    <location>
        <begin position="252"/>
        <end position="271"/>
    </location>
</feature>
<feature type="transmembrane region" description="Helical" evidence="6">
    <location>
        <begin position="218"/>
        <end position="240"/>
    </location>
</feature>
<keyword evidence="2" id="KW-1003">Cell membrane</keyword>
<dbReference type="Proteomes" id="UP000076796">
    <property type="component" value="Unassembled WGS sequence"/>
</dbReference>
<organism evidence="8 9">
    <name type="scientific">Paenibacillus glucanolyticus</name>
    <dbReference type="NCBI Taxonomy" id="59843"/>
    <lineage>
        <taxon>Bacteria</taxon>
        <taxon>Bacillati</taxon>
        <taxon>Bacillota</taxon>
        <taxon>Bacilli</taxon>
        <taxon>Bacillales</taxon>
        <taxon>Paenibacillaceae</taxon>
        <taxon>Paenibacillus</taxon>
    </lineage>
</organism>
<evidence type="ECO:0000256" key="1">
    <source>
        <dbReference type="ARBA" id="ARBA00004651"/>
    </source>
</evidence>
<gene>
    <name evidence="8" type="ORF">AWU65_02120</name>
</gene>
<keyword evidence="3 6" id="KW-0812">Transmembrane</keyword>
<evidence type="ECO:0000256" key="5">
    <source>
        <dbReference type="ARBA" id="ARBA00023136"/>
    </source>
</evidence>
<dbReference type="PANTHER" id="PTHR34820:SF4">
    <property type="entry name" value="INNER MEMBRANE PROTEIN YEBZ"/>
    <property type="match status" value="1"/>
</dbReference>
<reference evidence="8" key="1">
    <citation type="journal article" date="2016" name="Genome Announc.">
        <title>Draft genomes of two strains of Paenibacillus glucanolyticus with capability to degrade lignocellulose.</title>
        <authorList>
            <person name="Mathews S.L."/>
            <person name="Pawlak J."/>
            <person name="Grunden A.M."/>
        </authorList>
    </citation>
    <scope>NUCLEOTIDE SEQUENCE [LARGE SCALE GENOMIC DNA]</scope>
    <source>
        <strain evidence="8">SLM1</strain>
    </source>
</reference>
<dbReference type="AlphaFoldDB" id="A0A163G9L6"/>
<keyword evidence="5 6" id="KW-0472">Membrane</keyword>
<dbReference type="OrthoDB" id="2387346at2"/>
<evidence type="ECO:0000313" key="9">
    <source>
        <dbReference type="Proteomes" id="UP000076796"/>
    </source>
</evidence>
<dbReference type="InterPro" id="IPR008457">
    <property type="entry name" value="Cu-R_CopD_dom"/>
</dbReference>
<feature type="transmembrane region" description="Helical" evidence="6">
    <location>
        <begin position="6"/>
        <end position="25"/>
    </location>
</feature>
<name>A0A163G9L6_9BACL</name>
<feature type="transmembrane region" description="Helical" evidence="6">
    <location>
        <begin position="339"/>
        <end position="360"/>
    </location>
</feature>
<dbReference type="PANTHER" id="PTHR34820">
    <property type="entry name" value="INNER MEMBRANE PROTEIN YEBZ"/>
    <property type="match status" value="1"/>
</dbReference>
<sequence length="361" mass="40453">MNWYWIGEPILYSCLAILFGGIIVPRIHTQVKFPAKLLIIAAVGVAIFSFLPVLRIVLFFSDDAGFALIFKNVMLFFSEGKAYIWTVIFTGLFISTVLVNKGVDSKGTNKIALTGLFLVAIGIIGTLSWSSHASSNFGIIGFWTQFLHLFSVSVWAGILVVAGLYIPNKADEWKAFLRWYHPLAIIAMIIILVSGLLLNMRTDPDYVNSWITSYGQSLLLKHLFVIPLLVIAFLNGFLVKRNLNHTDFNPKKWMLVEGIIILLIYTVTGYMNQQPAPHDLNPQLMESSASKLYMWLIQGEGVRVPVEITWSPISVFLFIVALCSIVSMYLLFKKNKNAYAALICAVIFTFVSFVGFMTLVS</sequence>
<protein>
    <recommendedName>
        <fullName evidence="7">Copper resistance protein D domain-containing protein</fullName>
    </recommendedName>
</protein>
<feature type="transmembrane region" description="Helical" evidence="6">
    <location>
        <begin position="80"/>
        <end position="99"/>
    </location>
</feature>
<feature type="transmembrane region" description="Helical" evidence="6">
    <location>
        <begin position="313"/>
        <end position="332"/>
    </location>
</feature>
<feature type="transmembrane region" description="Helical" evidence="6">
    <location>
        <begin position="179"/>
        <end position="198"/>
    </location>
</feature>
<evidence type="ECO:0000256" key="3">
    <source>
        <dbReference type="ARBA" id="ARBA00022692"/>
    </source>
</evidence>
<accession>A0A163G9L6</accession>
<dbReference type="GO" id="GO:0005886">
    <property type="term" value="C:plasma membrane"/>
    <property type="evidence" value="ECO:0007669"/>
    <property type="project" value="UniProtKB-SubCell"/>
</dbReference>
<keyword evidence="9" id="KW-1185">Reference proteome</keyword>
<evidence type="ECO:0000313" key="8">
    <source>
        <dbReference type="EMBL" id="KZS44809.1"/>
    </source>
</evidence>
<keyword evidence="4 6" id="KW-1133">Transmembrane helix</keyword>
<evidence type="ECO:0000256" key="2">
    <source>
        <dbReference type="ARBA" id="ARBA00022475"/>
    </source>
</evidence>
<evidence type="ECO:0000256" key="6">
    <source>
        <dbReference type="SAM" id="Phobius"/>
    </source>
</evidence>
<feature type="transmembrane region" description="Helical" evidence="6">
    <location>
        <begin position="142"/>
        <end position="167"/>
    </location>
</feature>
<comment type="subcellular location">
    <subcellularLocation>
        <location evidence="1">Cell membrane</location>
        <topology evidence="1">Multi-pass membrane protein</topology>
    </subcellularLocation>
</comment>
<dbReference type="GO" id="GO:0006825">
    <property type="term" value="P:copper ion transport"/>
    <property type="evidence" value="ECO:0007669"/>
    <property type="project" value="InterPro"/>
</dbReference>
<dbReference type="EMBL" id="LWMH01000001">
    <property type="protein sequence ID" value="KZS44809.1"/>
    <property type="molecule type" value="Genomic_DNA"/>
</dbReference>
<dbReference type="InterPro" id="IPR032694">
    <property type="entry name" value="CopC/D"/>
</dbReference>
<proteinExistence type="predicted"/>
<evidence type="ECO:0000256" key="4">
    <source>
        <dbReference type="ARBA" id="ARBA00022989"/>
    </source>
</evidence>